<dbReference type="InParanoid" id="A0A7R8UPD1"/>
<name>A0A7R8UPD1_HERIL</name>
<dbReference type="OrthoDB" id="10004439at2759"/>
<dbReference type="SMART" id="SM00020">
    <property type="entry name" value="Tryp_SPc"/>
    <property type="match status" value="1"/>
</dbReference>
<evidence type="ECO:0000313" key="3">
    <source>
        <dbReference type="Proteomes" id="UP000594454"/>
    </source>
</evidence>
<protein>
    <recommendedName>
        <fullName evidence="1">Peptidase S1 domain-containing protein</fullName>
    </recommendedName>
</protein>
<dbReference type="GO" id="GO:0004252">
    <property type="term" value="F:serine-type endopeptidase activity"/>
    <property type="evidence" value="ECO:0007669"/>
    <property type="project" value="InterPro"/>
</dbReference>
<dbReference type="AlphaFoldDB" id="A0A7R8UPD1"/>
<reference evidence="2 3" key="1">
    <citation type="submission" date="2020-11" db="EMBL/GenBank/DDBJ databases">
        <authorList>
            <person name="Wallbank WR R."/>
            <person name="Pardo Diaz C."/>
            <person name="Kozak K."/>
            <person name="Martin S."/>
            <person name="Jiggins C."/>
            <person name="Moest M."/>
            <person name="Warren A I."/>
            <person name="Generalovic N T."/>
            <person name="Byers J.R.P. K."/>
            <person name="Montejo-Kovacevich G."/>
            <person name="Yen C E."/>
        </authorList>
    </citation>
    <scope>NUCLEOTIDE SEQUENCE [LARGE SCALE GENOMIC DNA]</scope>
</reference>
<organism evidence="2 3">
    <name type="scientific">Hermetia illucens</name>
    <name type="common">Black soldier fly</name>
    <dbReference type="NCBI Taxonomy" id="343691"/>
    <lineage>
        <taxon>Eukaryota</taxon>
        <taxon>Metazoa</taxon>
        <taxon>Ecdysozoa</taxon>
        <taxon>Arthropoda</taxon>
        <taxon>Hexapoda</taxon>
        <taxon>Insecta</taxon>
        <taxon>Pterygota</taxon>
        <taxon>Neoptera</taxon>
        <taxon>Endopterygota</taxon>
        <taxon>Diptera</taxon>
        <taxon>Brachycera</taxon>
        <taxon>Stratiomyomorpha</taxon>
        <taxon>Stratiomyidae</taxon>
        <taxon>Hermetiinae</taxon>
        <taxon>Hermetia</taxon>
    </lineage>
</organism>
<proteinExistence type="predicted"/>
<evidence type="ECO:0000259" key="1">
    <source>
        <dbReference type="PROSITE" id="PS50240"/>
    </source>
</evidence>
<gene>
    <name evidence="2" type="ORF">HERILL_LOCUS7352</name>
</gene>
<dbReference type="InterPro" id="IPR001254">
    <property type="entry name" value="Trypsin_dom"/>
</dbReference>
<dbReference type="PANTHER" id="PTHR24260:SF147">
    <property type="entry name" value="EG:BACR7A4.3 PROTEIN-RELATED"/>
    <property type="match status" value="1"/>
</dbReference>
<dbReference type="InterPro" id="IPR009003">
    <property type="entry name" value="Peptidase_S1_PA"/>
</dbReference>
<dbReference type="Proteomes" id="UP000594454">
    <property type="component" value="Chromosome 3"/>
</dbReference>
<dbReference type="SUPFAM" id="SSF50494">
    <property type="entry name" value="Trypsin-like serine proteases"/>
    <property type="match status" value="1"/>
</dbReference>
<dbReference type="Pfam" id="PF00089">
    <property type="entry name" value="Trypsin"/>
    <property type="match status" value="1"/>
</dbReference>
<evidence type="ECO:0000313" key="2">
    <source>
        <dbReference type="EMBL" id="CAD7084461.1"/>
    </source>
</evidence>
<dbReference type="Gene3D" id="2.40.10.10">
    <property type="entry name" value="Trypsin-like serine proteases"/>
    <property type="match status" value="1"/>
</dbReference>
<feature type="domain" description="Peptidase S1" evidence="1">
    <location>
        <begin position="1"/>
        <end position="236"/>
    </location>
</feature>
<dbReference type="PANTHER" id="PTHR24260">
    <property type="match status" value="1"/>
</dbReference>
<dbReference type="PROSITE" id="PS50240">
    <property type="entry name" value="TRYPSIN_DOM"/>
    <property type="match status" value="1"/>
</dbReference>
<sequence>MLSIYSSYLSVYHCEIDVNMPYVGVGWKDKNDKVDWNCTGVVLTKKIILSDAQCIKSRSSLPNVIKVTTTNSPKKLFNISTIFIHPDFKASEVYHNLALIKINPDISITKLLRPACLWHLPKIPNAQLTKLGFSDQEMKQVHAKNISRLDNETCSRQLGKSLELPSGVTAEIFCSDDKDKCENDSGEFIRLGGDAGSSGRPLLVGITSYGQYCNESTPVVHTQLSSYLDWIEPILIREV</sequence>
<keyword evidence="3" id="KW-1185">Reference proteome</keyword>
<dbReference type="EMBL" id="LR899011">
    <property type="protein sequence ID" value="CAD7084461.1"/>
    <property type="molecule type" value="Genomic_DNA"/>
</dbReference>
<dbReference type="GO" id="GO:0006508">
    <property type="term" value="P:proteolysis"/>
    <property type="evidence" value="ECO:0007669"/>
    <property type="project" value="InterPro"/>
</dbReference>
<dbReference type="InterPro" id="IPR043504">
    <property type="entry name" value="Peptidase_S1_PA_chymotrypsin"/>
</dbReference>
<accession>A0A7R8UPD1</accession>
<dbReference type="InterPro" id="IPR051333">
    <property type="entry name" value="CLIP_Serine_Protease"/>
</dbReference>